<dbReference type="PANTHER" id="PTHR30126:SF4">
    <property type="entry name" value="LYSR FAMILY TRANSCRIPTIONAL REGULATOR"/>
    <property type="match status" value="1"/>
</dbReference>
<evidence type="ECO:0000256" key="1">
    <source>
        <dbReference type="ARBA" id="ARBA00009437"/>
    </source>
</evidence>
<evidence type="ECO:0000256" key="2">
    <source>
        <dbReference type="ARBA" id="ARBA00023015"/>
    </source>
</evidence>
<dbReference type="AlphaFoldDB" id="A0A369ADR3"/>
<dbReference type="InterPro" id="IPR036388">
    <property type="entry name" value="WH-like_DNA-bd_sf"/>
</dbReference>
<dbReference type="InterPro" id="IPR000847">
    <property type="entry name" value="LysR_HTH_N"/>
</dbReference>
<dbReference type="OrthoDB" id="196624at2"/>
<dbReference type="RefSeq" id="WP_114411038.1">
    <property type="nucleotide sequence ID" value="NZ_JBQDNF010000001.1"/>
</dbReference>
<evidence type="ECO:0000259" key="5">
    <source>
        <dbReference type="PROSITE" id="PS50931"/>
    </source>
</evidence>
<comment type="caution">
    <text evidence="6">The sequence shown here is derived from an EMBL/GenBank/DDBJ whole genome shotgun (WGS) entry which is preliminary data.</text>
</comment>
<comment type="similarity">
    <text evidence="1">Belongs to the LysR transcriptional regulatory family.</text>
</comment>
<evidence type="ECO:0000313" key="6">
    <source>
        <dbReference type="EMBL" id="RCX07502.1"/>
    </source>
</evidence>
<dbReference type="Gene3D" id="3.40.190.290">
    <property type="match status" value="1"/>
</dbReference>
<dbReference type="Proteomes" id="UP000253506">
    <property type="component" value="Unassembled WGS sequence"/>
</dbReference>
<dbReference type="InterPro" id="IPR005119">
    <property type="entry name" value="LysR_subst-bd"/>
</dbReference>
<dbReference type="Pfam" id="PF03466">
    <property type="entry name" value="LysR_substrate"/>
    <property type="match status" value="1"/>
</dbReference>
<keyword evidence="4" id="KW-0804">Transcription</keyword>
<keyword evidence="3" id="KW-0238">DNA-binding</keyword>
<dbReference type="CDD" id="cd08431">
    <property type="entry name" value="PBP2_HupR"/>
    <property type="match status" value="1"/>
</dbReference>
<dbReference type="PANTHER" id="PTHR30126">
    <property type="entry name" value="HTH-TYPE TRANSCRIPTIONAL REGULATOR"/>
    <property type="match status" value="1"/>
</dbReference>
<dbReference type="GO" id="GO:0003700">
    <property type="term" value="F:DNA-binding transcription factor activity"/>
    <property type="evidence" value="ECO:0007669"/>
    <property type="project" value="InterPro"/>
</dbReference>
<dbReference type="EMBL" id="QPJQ01000005">
    <property type="protein sequence ID" value="RCX07502.1"/>
    <property type="molecule type" value="Genomic_DNA"/>
</dbReference>
<reference evidence="6 7" key="1">
    <citation type="submission" date="2018-07" db="EMBL/GenBank/DDBJ databases">
        <title>Genomic Encyclopedia of Type Strains, Phase III (KMG-III): the genomes of soil and plant-associated and newly described type strains.</title>
        <authorList>
            <person name="Whitman W."/>
        </authorList>
    </citation>
    <scope>NUCLEOTIDE SEQUENCE [LARGE SCALE GENOMIC DNA]</scope>
    <source>
        <strain evidence="6 7">CECT 7731</strain>
    </source>
</reference>
<dbReference type="PROSITE" id="PS50931">
    <property type="entry name" value="HTH_LYSR"/>
    <property type="match status" value="1"/>
</dbReference>
<dbReference type="SUPFAM" id="SSF53850">
    <property type="entry name" value="Periplasmic binding protein-like II"/>
    <property type="match status" value="1"/>
</dbReference>
<dbReference type="Pfam" id="PF00126">
    <property type="entry name" value="HTH_1"/>
    <property type="match status" value="1"/>
</dbReference>
<accession>A0A369ADR3</accession>
<evidence type="ECO:0000256" key="3">
    <source>
        <dbReference type="ARBA" id="ARBA00023125"/>
    </source>
</evidence>
<dbReference type="GO" id="GO:0000976">
    <property type="term" value="F:transcription cis-regulatory region binding"/>
    <property type="evidence" value="ECO:0007669"/>
    <property type="project" value="TreeGrafter"/>
</dbReference>
<dbReference type="InterPro" id="IPR036390">
    <property type="entry name" value="WH_DNA-bd_sf"/>
</dbReference>
<evidence type="ECO:0000313" key="7">
    <source>
        <dbReference type="Proteomes" id="UP000253506"/>
    </source>
</evidence>
<name>A0A369ADR3_9GAMM</name>
<dbReference type="Gene3D" id="1.10.10.10">
    <property type="entry name" value="Winged helix-like DNA-binding domain superfamily/Winged helix DNA-binding domain"/>
    <property type="match status" value="1"/>
</dbReference>
<protein>
    <submittedName>
        <fullName evidence="6">LysR family transcriptional regulator</fullName>
    </submittedName>
</protein>
<dbReference type="SUPFAM" id="SSF46785">
    <property type="entry name" value="Winged helix' DNA-binding domain"/>
    <property type="match status" value="1"/>
</dbReference>
<gene>
    <name evidence="6" type="ORF">DFP77_105114</name>
</gene>
<sequence>MAYAVTLEALRVLEAIHQLGSFAAAADALFKVPSALTYTVKKLEDDLGVALFDRSRQKAVLTPAGHLVLEQGRTILEAAMRLEDSIKQLESGWEPKLRIARDTALLESPLMSVVGDFLSQNRPVELTLSEEAVGGGWDALQDDRADLVIGATGELPKGNVHIRAIGEIEFVFAVAPTHPLALTDGPITAAQLRQYPSIVVADSSKILPARSSGIFESRQVLRVDTMRSKIQAQCLGLGVGYLPKHRIADELSSGRLVLRQCELPRPNQMAYLAWRKDDPGKGLSWFVEHLAIQDWKLCHSREGGNPVVSSK</sequence>
<keyword evidence="2" id="KW-0805">Transcription regulation</keyword>
<evidence type="ECO:0000256" key="4">
    <source>
        <dbReference type="ARBA" id="ARBA00023163"/>
    </source>
</evidence>
<feature type="domain" description="HTH lysR-type" evidence="5">
    <location>
        <begin position="5"/>
        <end position="62"/>
    </location>
</feature>
<proteinExistence type="inferred from homology"/>
<organism evidence="6 7">
    <name type="scientific">Marinomonas foliarum</name>
    <dbReference type="NCBI Taxonomy" id="491950"/>
    <lineage>
        <taxon>Bacteria</taxon>
        <taxon>Pseudomonadati</taxon>
        <taxon>Pseudomonadota</taxon>
        <taxon>Gammaproteobacteria</taxon>
        <taxon>Oceanospirillales</taxon>
        <taxon>Oceanospirillaceae</taxon>
        <taxon>Marinomonas</taxon>
    </lineage>
</organism>